<dbReference type="InterPro" id="IPR017896">
    <property type="entry name" value="4Fe4S_Fe-S-bd"/>
</dbReference>
<dbReference type="Gene3D" id="3.40.50.300">
    <property type="entry name" value="P-loop containing nucleotide triphosphate hydrolases"/>
    <property type="match status" value="1"/>
</dbReference>
<keyword evidence="3" id="KW-0547">Nucleotide-binding</keyword>
<keyword evidence="1" id="KW-0150">Chloroplast</keyword>
<accession>A0A2U1KHR3</accession>
<dbReference type="SMART" id="SM00382">
    <property type="entry name" value="AAA"/>
    <property type="match status" value="1"/>
</dbReference>
<keyword evidence="2" id="KW-0934">Plastid</keyword>
<evidence type="ECO:0000256" key="4">
    <source>
        <dbReference type="ARBA" id="ARBA00022840"/>
    </source>
</evidence>
<proteinExistence type="predicted"/>
<dbReference type="SUPFAM" id="SSF54862">
    <property type="entry name" value="4Fe-4S ferredoxins"/>
    <property type="match status" value="1"/>
</dbReference>
<feature type="domain" description="ABC transporter" evidence="6">
    <location>
        <begin position="70"/>
        <end position="339"/>
    </location>
</feature>
<dbReference type="InterPro" id="IPR017900">
    <property type="entry name" value="4Fe4S_Fe_S_CS"/>
</dbReference>
<dbReference type="OrthoDB" id="6593433at2759"/>
<dbReference type="Pfam" id="PF00005">
    <property type="entry name" value="ABC_tran"/>
    <property type="match status" value="1"/>
</dbReference>
<dbReference type="GO" id="GO:0005524">
    <property type="term" value="F:ATP binding"/>
    <property type="evidence" value="ECO:0007669"/>
    <property type="project" value="UniProtKB-KW"/>
</dbReference>
<dbReference type="InterPro" id="IPR003593">
    <property type="entry name" value="AAA+_ATPase"/>
</dbReference>
<dbReference type="Pfam" id="PF04068">
    <property type="entry name" value="Fer4_RLI"/>
    <property type="match status" value="1"/>
</dbReference>
<gene>
    <name evidence="8" type="ORF">CTI12_AA601080</name>
</gene>
<keyword evidence="5" id="KW-0793">Thylakoid</keyword>
<dbReference type="InterPro" id="IPR027417">
    <property type="entry name" value="P-loop_NTPase"/>
</dbReference>
<evidence type="ECO:0000256" key="2">
    <source>
        <dbReference type="ARBA" id="ARBA00022640"/>
    </source>
</evidence>
<dbReference type="PROSITE" id="PS50893">
    <property type="entry name" value="ABC_TRANSPORTER_2"/>
    <property type="match status" value="1"/>
</dbReference>
<reference evidence="8 9" key="1">
    <citation type="journal article" date="2018" name="Mol. Plant">
        <title>The genome of Artemisia annua provides insight into the evolution of Asteraceae family and artemisinin biosynthesis.</title>
        <authorList>
            <person name="Shen Q."/>
            <person name="Zhang L."/>
            <person name="Liao Z."/>
            <person name="Wang S."/>
            <person name="Yan T."/>
            <person name="Shi P."/>
            <person name="Liu M."/>
            <person name="Fu X."/>
            <person name="Pan Q."/>
            <person name="Wang Y."/>
            <person name="Lv Z."/>
            <person name="Lu X."/>
            <person name="Zhang F."/>
            <person name="Jiang W."/>
            <person name="Ma Y."/>
            <person name="Chen M."/>
            <person name="Hao X."/>
            <person name="Li L."/>
            <person name="Tang Y."/>
            <person name="Lv G."/>
            <person name="Zhou Y."/>
            <person name="Sun X."/>
            <person name="Brodelius P.E."/>
            <person name="Rose J.K.C."/>
            <person name="Tang K."/>
        </authorList>
    </citation>
    <scope>NUCLEOTIDE SEQUENCE [LARGE SCALE GENOMIC DNA]</scope>
    <source>
        <strain evidence="9">cv. Huhao1</strain>
        <tissue evidence="8">Leaf</tissue>
    </source>
</reference>
<dbReference type="PANTHER" id="PTHR19248">
    <property type="entry name" value="ATP-BINDING TRANSPORT PROTEIN-RELATED"/>
    <property type="match status" value="1"/>
</dbReference>
<evidence type="ECO:0000256" key="1">
    <source>
        <dbReference type="ARBA" id="ARBA00022528"/>
    </source>
</evidence>
<dbReference type="InterPro" id="IPR007209">
    <property type="entry name" value="RNaseL-inhib-like_metal-bd_dom"/>
</dbReference>
<evidence type="ECO:0000256" key="5">
    <source>
        <dbReference type="ARBA" id="ARBA00023078"/>
    </source>
</evidence>
<comment type="caution">
    <text evidence="8">The sequence shown here is derived from an EMBL/GenBank/DDBJ whole genome shotgun (WGS) entry which is preliminary data.</text>
</comment>
<dbReference type="InterPro" id="IPR003439">
    <property type="entry name" value="ABC_transporter-like_ATP-bd"/>
</dbReference>
<keyword evidence="4" id="KW-0067">ATP-binding</keyword>
<protein>
    <recommendedName>
        <fullName evidence="10">ABC transporter E family member 2</fullName>
    </recommendedName>
</protein>
<dbReference type="PROSITE" id="PS00198">
    <property type="entry name" value="4FE4S_FER_1"/>
    <property type="match status" value="1"/>
</dbReference>
<keyword evidence="9" id="KW-1185">Reference proteome</keyword>
<dbReference type="AlphaFoldDB" id="A0A2U1KHR3"/>
<dbReference type="STRING" id="35608.A0A2U1KHR3"/>
<dbReference type="GO" id="GO:0016887">
    <property type="term" value="F:ATP hydrolysis activity"/>
    <property type="evidence" value="ECO:0007669"/>
    <property type="project" value="InterPro"/>
</dbReference>
<dbReference type="FunFam" id="3.40.50.300:FF:000144">
    <property type="entry name" value="ATP-binding cassette sub-family E member 1"/>
    <property type="match status" value="1"/>
</dbReference>
<dbReference type="EMBL" id="PKPP01018362">
    <property type="protein sequence ID" value="PWA36314.1"/>
    <property type="molecule type" value="Genomic_DNA"/>
</dbReference>
<evidence type="ECO:0000256" key="3">
    <source>
        <dbReference type="ARBA" id="ARBA00022741"/>
    </source>
</evidence>
<organism evidence="8 9">
    <name type="scientific">Artemisia annua</name>
    <name type="common">Sweet wormwood</name>
    <dbReference type="NCBI Taxonomy" id="35608"/>
    <lineage>
        <taxon>Eukaryota</taxon>
        <taxon>Viridiplantae</taxon>
        <taxon>Streptophyta</taxon>
        <taxon>Embryophyta</taxon>
        <taxon>Tracheophyta</taxon>
        <taxon>Spermatophyta</taxon>
        <taxon>Magnoliopsida</taxon>
        <taxon>eudicotyledons</taxon>
        <taxon>Gunneridae</taxon>
        <taxon>Pentapetalae</taxon>
        <taxon>asterids</taxon>
        <taxon>campanulids</taxon>
        <taxon>Asterales</taxon>
        <taxon>Asteraceae</taxon>
        <taxon>Asteroideae</taxon>
        <taxon>Anthemideae</taxon>
        <taxon>Artemisiinae</taxon>
        <taxon>Artemisia</taxon>
    </lineage>
</organism>
<evidence type="ECO:0000259" key="6">
    <source>
        <dbReference type="PROSITE" id="PS50893"/>
    </source>
</evidence>
<dbReference type="InterPro" id="IPR013283">
    <property type="entry name" value="RLI1"/>
</dbReference>
<sequence>MADRLTRIAILKEDRCKPKKCRQECKKSCPVVKTGKLCIEVSSASKMAYISEELCIGCGICVKKCPFDAIEIINLPKDLEKDTTHRYGVNTFKLHRLPVPRPGQVLGLVGTNGIGKSTALKVLAGKLKPNLGRFNNPPDWQEILTYFRGSELQNYFTRILEDNLKAGLLKPDTVEGSEVEIPEFNVSYKPQKISPKFPHSVRHLLHSKIRDSYMHPQFVSDVMKPLQIEQLMDQEVVNLSGGELQRVALTLCLGKPADIYLIDEPSAYLDSEQRIVASKVIKRFILHAKKTAFVVEHDFIMATYLADRVIVYEGQPSVDCVANAPQSLLTGMNLFLSHLTITFRRDPTNYRPRINKLNSTKDREQKLAGSYYYLDD</sequence>
<evidence type="ECO:0000259" key="7">
    <source>
        <dbReference type="PROSITE" id="PS51379"/>
    </source>
</evidence>
<dbReference type="SUPFAM" id="SSF52540">
    <property type="entry name" value="P-loop containing nucleoside triphosphate hydrolases"/>
    <property type="match status" value="1"/>
</dbReference>
<evidence type="ECO:0008006" key="10">
    <source>
        <dbReference type="Google" id="ProtNLM"/>
    </source>
</evidence>
<dbReference type="PRINTS" id="PR01868">
    <property type="entry name" value="ABCEFAMILY"/>
</dbReference>
<name>A0A2U1KHR3_ARTAN</name>
<dbReference type="PROSITE" id="PS51379">
    <property type="entry name" value="4FE4S_FER_2"/>
    <property type="match status" value="1"/>
</dbReference>
<evidence type="ECO:0000313" key="9">
    <source>
        <dbReference type="Proteomes" id="UP000245207"/>
    </source>
</evidence>
<feature type="domain" description="4Fe-4S ferredoxin-type" evidence="7">
    <location>
        <begin position="46"/>
        <end position="75"/>
    </location>
</feature>
<dbReference type="Pfam" id="PF00037">
    <property type="entry name" value="Fer4"/>
    <property type="match status" value="1"/>
</dbReference>
<dbReference type="Proteomes" id="UP000245207">
    <property type="component" value="Unassembled WGS sequence"/>
</dbReference>
<evidence type="ECO:0000313" key="8">
    <source>
        <dbReference type="EMBL" id="PWA36314.1"/>
    </source>
</evidence>